<organism evidence="3 4">
    <name type="scientific">Gordonia westfalica</name>
    <dbReference type="NCBI Taxonomy" id="158898"/>
    <lineage>
        <taxon>Bacteria</taxon>
        <taxon>Bacillati</taxon>
        <taxon>Actinomycetota</taxon>
        <taxon>Actinomycetes</taxon>
        <taxon>Mycobacteriales</taxon>
        <taxon>Gordoniaceae</taxon>
        <taxon>Gordonia</taxon>
    </lineage>
</organism>
<keyword evidence="2" id="KW-0812">Transmembrane</keyword>
<keyword evidence="2" id="KW-1133">Transmembrane helix</keyword>
<evidence type="ECO:0000313" key="3">
    <source>
        <dbReference type="EMBL" id="SDU58350.1"/>
    </source>
</evidence>
<feature type="transmembrane region" description="Helical" evidence="2">
    <location>
        <begin position="123"/>
        <end position="142"/>
    </location>
</feature>
<evidence type="ECO:0000256" key="2">
    <source>
        <dbReference type="SAM" id="Phobius"/>
    </source>
</evidence>
<feature type="transmembrane region" description="Helical" evidence="2">
    <location>
        <begin position="51"/>
        <end position="70"/>
    </location>
</feature>
<protein>
    <submittedName>
        <fullName evidence="3">Uncharacterized protein</fullName>
    </submittedName>
</protein>
<proteinExistence type="predicted"/>
<name>A0A1H2JPK6_9ACTN</name>
<dbReference type="RefSeq" id="WP_074850844.1">
    <property type="nucleotide sequence ID" value="NZ_FNLM01000034.1"/>
</dbReference>
<keyword evidence="2" id="KW-0472">Membrane</keyword>
<dbReference type="EMBL" id="FNLM01000034">
    <property type="protein sequence ID" value="SDU58350.1"/>
    <property type="molecule type" value="Genomic_DNA"/>
</dbReference>
<dbReference type="AlphaFoldDB" id="A0A1H2JPK6"/>
<gene>
    <name evidence="3" type="ORF">SAMN04488548_1342361</name>
</gene>
<sequence length="212" mass="23701">MNDPNSAFPEAVKPELWRRYENWRGRRHEEFNAKHAHRLTTWRNQRAYRRLVITLLGALAFIIASSYLAFLSSGWFLLPFGVGLVSVITIQTALRIVTGSIADAPVSALDEIQLAQRNSARSFGFFVLYAVMFIPYFVLVAISMRDEVPGQWVYGSAILLISLVLTAICVPNMLIAWWMGDPDPEDLLDTTHPATTHPATDTAPTGGKEVEP</sequence>
<feature type="transmembrane region" description="Helical" evidence="2">
    <location>
        <begin position="76"/>
        <end position="102"/>
    </location>
</feature>
<dbReference type="Proteomes" id="UP000183180">
    <property type="component" value="Unassembled WGS sequence"/>
</dbReference>
<feature type="transmembrane region" description="Helical" evidence="2">
    <location>
        <begin position="154"/>
        <end position="178"/>
    </location>
</feature>
<dbReference type="OrthoDB" id="8896802at2"/>
<feature type="compositionally biased region" description="Low complexity" evidence="1">
    <location>
        <begin position="190"/>
        <end position="205"/>
    </location>
</feature>
<evidence type="ECO:0000313" key="4">
    <source>
        <dbReference type="Proteomes" id="UP000183180"/>
    </source>
</evidence>
<evidence type="ECO:0000256" key="1">
    <source>
        <dbReference type="SAM" id="MobiDB-lite"/>
    </source>
</evidence>
<feature type="region of interest" description="Disordered" evidence="1">
    <location>
        <begin position="188"/>
        <end position="212"/>
    </location>
</feature>
<dbReference type="STRING" id="158898.SAMN04488548_1342361"/>
<accession>A0A1H2JPK6</accession>
<reference evidence="3 4" key="1">
    <citation type="submission" date="2016-10" db="EMBL/GenBank/DDBJ databases">
        <authorList>
            <person name="de Groot N.N."/>
        </authorList>
    </citation>
    <scope>NUCLEOTIDE SEQUENCE [LARGE SCALE GENOMIC DNA]</scope>
    <source>
        <strain evidence="3 4">DSM 44215</strain>
    </source>
</reference>